<dbReference type="FunFam" id="2.40.10.10:FF:000002">
    <property type="entry name" value="Transmembrane protease serine"/>
    <property type="match status" value="1"/>
</dbReference>
<dbReference type="SUPFAM" id="SSF50494">
    <property type="entry name" value="Trypsin-like serine proteases"/>
    <property type="match status" value="1"/>
</dbReference>
<keyword evidence="2" id="KW-0720">Serine protease</keyword>
<dbReference type="PRINTS" id="PR00722">
    <property type="entry name" value="CHYMOTRYPSIN"/>
</dbReference>
<keyword evidence="6" id="KW-1185">Reference proteome</keyword>
<accession>A0A9W6SP89</accession>
<reference evidence="5" key="1">
    <citation type="submission" date="2023-03" db="EMBL/GenBank/DDBJ databases">
        <title>Actinorhabdospora filicis NBRC 111898.</title>
        <authorList>
            <person name="Ichikawa N."/>
            <person name="Sato H."/>
            <person name="Tonouchi N."/>
        </authorList>
    </citation>
    <scope>NUCLEOTIDE SEQUENCE</scope>
    <source>
        <strain evidence="5">NBRC 111898</strain>
    </source>
</reference>
<evidence type="ECO:0000256" key="3">
    <source>
        <dbReference type="SAM" id="MobiDB-lite"/>
    </source>
</evidence>
<comment type="caution">
    <text evidence="5">The sequence shown here is derived from an EMBL/GenBank/DDBJ whole genome shotgun (WGS) entry which is preliminary data.</text>
</comment>
<sequence>MNRVTPGSNRSRGSLLTPRRIALGLAGGLAALAVGLLSPGAYAAGAPPGRDDAPAYYRFCDGASGGLGGLLSDCGLVTRASAAEPRADRTSPRPVRRAGFAPSHRGVGGMVHAGPAETADTRIVGGTPTEPGEFPWAVRLSMGCGGSLIAPDVVLTAAHCVDGSGEDTSIVATVGVSDLDSAEAREFRSAEVVRAPGYDGEGRDWALIVLERDATGVPLLPLNDEPEAERGDFTVIGWGAQRPGGPQSTVLRRAAVGFVPDETCAKAGDAYERLIPEEELCAGVPDGGVDACQGDSGGPLLKTLPGGRVVQAGIVSWGEGCAEPGHPGVYTQVSTFAAEIRAAAERVT</sequence>
<dbReference type="InterPro" id="IPR043504">
    <property type="entry name" value="Peptidase_S1_PA_chymotrypsin"/>
</dbReference>
<keyword evidence="2" id="KW-0378">Hydrolase</keyword>
<dbReference type="InterPro" id="IPR018114">
    <property type="entry name" value="TRYPSIN_HIS"/>
</dbReference>
<dbReference type="CDD" id="cd00190">
    <property type="entry name" value="Tryp_SPc"/>
    <property type="match status" value="1"/>
</dbReference>
<dbReference type="RefSeq" id="WP_285665672.1">
    <property type="nucleotide sequence ID" value="NZ_BSTX01000004.1"/>
</dbReference>
<dbReference type="Proteomes" id="UP001165079">
    <property type="component" value="Unassembled WGS sequence"/>
</dbReference>
<dbReference type="AlphaFoldDB" id="A0A9W6SP89"/>
<dbReference type="GO" id="GO:0004252">
    <property type="term" value="F:serine-type endopeptidase activity"/>
    <property type="evidence" value="ECO:0007669"/>
    <property type="project" value="InterPro"/>
</dbReference>
<dbReference type="PANTHER" id="PTHR24252:SF7">
    <property type="entry name" value="HYALIN"/>
    <property type="match status" value="1"/>
</dbReference>
<evidence type="ECO:0000313" key="6">
    <source>
        <dbReference type="Proteomes" id="UP001165079"/>
    </source>
</evidence>
<dbReference type="PROSITE" id="PS50240">
    <property type="entry name" value="TRYPSIN_DOM"/>
    <property type="match status" value="1"/>
</dbReference>
<dbReference type="InterPro" id="IPR001314">
    <property type="entry name" value="Peptidase_S1A"/>
</dbReference>
<feature type="domain" description="Peptidase S1" evidence="4">
    <location>
        <begin position="123"/>
        <end position="345"/>
    </location>
</feature>
<dbReference type="InterPro" id="IPR033116">
    <property type="entry name" value="TRYPSIN_SER"/>
</dbReference>
<dbReference type="PROSITE" id="PS00134">
    <property type="entry name" value="TRYPSIN_HIS"/>
    <property type="match status" value="1"/>
</dbReference>
<dbReference type="Gene3D" id="2.40.10.10">
    <property type="entry name" value="Trypsin-like serine proteases"/>
    <property type="match status" value="2"/>
</dbReference>
<evidence type="ECO:0000259" key="4">
    <source>
        <dbReference type="PROSITE" id="PS50240"/>
    </source>
</evidence>
<evidence type="ECO:0000256" key="2">
    <source>
        <dbReference type="RuleBase" id="RU363034"/>
    </source>
</evidence>
<dbReference type="InterPro" id="IPR009003">
    <property type="entry name" value="Peptidase_S1_PA"/>
</dbReference>
<evidence type="ECO:0000256" key="1">
    <source>
        <dbReference type="ARBA" id="ARBA00023157"/>
    </source>
</evidence>
<organism evidence="5 6">
    <name type="scientific">Actinorhabdospora filicis</name>
    <dbReference type="NCBI Taxonomy" id="1785913"/>
    <lineage>
        <taxon>Bacteria</taxon>
        <taxon>Bacillati</taxon>
        <taxon>Actinomycetota</taxon>
        <taxon>Actinomycetes</taxon>
        <taxon>Micromonosporales</taxon>
        <taxon>Micromonosporaceae</taxon>
        <taxon>Actinorhabdospora</taxon>
    </lineage>
</organism>
<proteinExistence type="predicted"/>
<gene>
    <name evidence="5" type="ORF">Afil01_52960</name>
</gene>
<dbReference type="InterPro" id="IPR001254">
    <property type="entry name" value="Trypsin_dom"/>
</dbReference>
<dbReference type="SMART" id="SM00020">
    <property type="entry name" value="Tryp_SPc"/>
    <property type="match status" value="1"/>
</dbReference>
<dbReference type="PANTHER" id="PTHR24252">
    <property type="entry name" value="ACROSIN-RELATED"/>
    <property type="match status" value="1"/>
</dbReference>
<name>A0A9W6SP89_9ACTN</name>
<dbReference type="Pfam" id="PF00089">
    <property type="entry name" value="Trypsin"/>
    <property type="match status" value="1"/>
</dbReference>
<feature type="region of interest" description="Disordered" evidence="3">
    <location>
        <begin position="85"/>
        <end position="113"/>
    </location>
</feature>
<dbReference type="EMBL" id="BSTX01000004">
    <property type="protein sequence ID" value="GLZ80489.1"/>
    <property type="molecule type" value="Genomic_DNA"/>
</dbReference>
<keyword evidence="1" id="KW-1015">Disulfide bond</keyword>
<keyword evidence="2" id="KW-0645">Protease</keyword>
<dbReference type="GO" id="GO:0006508">
    <property type="term" value="P:proteolysis"/>
    <property type="evidence" value="ECO:0007669"/>
    <property type="project" value="UniProtKB-KW"/>
</dbReference>
<dbReference type="PROSITE" id="PS00135">
    <property type="entry name" value="TRYPSIN_SER"/>
    <property type="match status" value="1"/>
</dbReference>
<evidence type="ECO:0000313" key="5">
    <source>
        <dbReference type="EMBL" id="GLZ80489.1"/>
    </source>
</evidence>
<protein>
    <recommendedName>
        <fullName evidence="4">Peptidase S1 domain-containing protein</fullName>
    </recommendedName>
</protein>